<feature type="compositionally biased region" description="Polar residues" evidence="1">
    <location>
        <begin position="526"/>
        <end position="535"/>
    </location>
</feature>
<proteinExistence type="predicted"/>
<accession>A0A086JIV9</accession>
<feature type="compositionally biased region" description="Polar residues" evidence="1">
    <location>
        <begin position="354"/>
        <end position="366"/>
    </location>
</feature>
<feature type="region of interest" description="Disordered" evidence="1">
    <location>
        <begin position="76"/>
        <end position="153"/>
    </location>
</feature>
<evidence type="ECO:0000313" key="4">
    <source>
        <dbReference type="Proteomes" id="UP000028837"/>
    </source>
</evidence>
<comment type="caution">
    <text evidence="3">The sequence shown here is derived from an EMBL/GenBank/DDBJ whole genome shotgun (WGS) entry which is preliminary data.</text>
</comment>
<feature type="compositionally biased region" description="Basic and acidic residues" evidence="1">
    <location>
        <begin position="144"/>
        <end position="153"/>
    </location>
</feature>
<dbReference type="InterPro" id="IPR036873">
    <property type="entry name" value="Rhodanese-like_dom_sf"/>
</dbReference>
<dbReference type="PROSITE" id="PS50206">
    <property type="entry name" value="RHODANESE_3"/>
    <property type="match status" value="1"/>
</dbReference>
<dbReference type="InterPro" id="IPR001763">
    <property type="entry name" value="Rhodanese-like_dom"/>
</dbReference>
<dbReference type="SMART" id="SM00450">
    <property type="entry name" value="RHOD"/>
    <property type="match status" value="1"/>
</dbReference>
<protein>
    <submittedName>
        <fullName evidence="3">Rhodanese family domain-containing protein</fullName>
    </submittedName>
</protein>
<dbReference type="InterPro" id="IPR050229">
    <property type="entry name" value="GlpE_sulfurtransferase"/>
</dbReference>
<feature type="region of interest" description="Disordered" evidence="1">
    <location>
        <begin position="1"/>
        <end position="39"/>
    </location>
</feature>
<organism evidence="3 4">
    <name type="scientific">Toxoplasma gondii GAB2-2007-GAL-DOM2</name>
    <dbReference type="NCBI Taxonomy" id="1130820"/>
    <lineage>
        <taxon>Eukaryota</taxon>
        <taxon>Sar</taxon>
        <taxon>Alveolata</taxon>
        <taxon>Apicomplexa</taxon>
        <taxon>Conoidasida</taxon>
        <taxon>Coccidia</taxon>
        <taxon>Eucoccidiorida</taxon>
        <taxon>Eimeriorina</taxon>
        <taxon>Sarcocystidae</taxon>
        <taxon>Toxoplasma</taxon>
    </lineage>
</organism>
<feature type="compositionally biased region" description="Basic and acidic residues" evidence="1">
    <location>
        <begin position="620"/>
        <end position="636"/>
    </location>
</feature>
<feature type="compositionally biased region" description="Basic residues" evidence="1">
    <location>
        <begin position="448"/>
        <end position="459"/>
    </location>
</feature>
<feature type="region of interest" description="Disordered" evidence="1">
    <location>
        <begin position="354"/>
        <end position="373"/>
    </location>
</feature>
<dbReference type="SUPFAM" id="SSF52821">
    <property type="entry name" value="Rhodanese/Cell cycle control phosphatase"/>
    <property type="match status" value="1"/>
</dbReference>
<dbReference type="OrthoDB" id="566238at2759"/>
<dbReference type="PANTHER" id="PTHR43031">
    <property type="entry name" value="FAD-DEPENDENT OXIDOREDUCTASE"/>
    <property type="match status" value="1"/>
</dbReference>
<dbReference type="Gene3D" id="3.40.250.10">
    <property type="entry name" value="Rhodanese-like domain"/>
    <property type="match status" value="1"/>
</dbReference>
<evidence type="ECO:0000256" key="1">
    <source>
        <dbReference type="SAM" id="MobiDB-lite"/>
    </source>
</evidence>
<feature type="region of interest" description="Disordered" evidence="1">
    <location>
        <begin position="678"/>
        <end position="729"/>
    </location>
</feature>
<gene>
    <name evidence="3" type="ORF">TGDOM2_294570</name>
</gene>
<dbReference type="AlphaFoldDB" id="A0A086JIV9"/>
<feature type="compositionally biased region" description="Low complexity" evidence="1">
    <location>
        <begin position="23"/>
        <end position="36"/>
    </location>
</feature>
<evidence type="ECO:0000313" key="3">
    <source>
        <dbReference type="EMBL" id="KFG32077.1"/>
    </source>
</evidence>
<feature type="compositionally biased region" description="Basic and acidic residues" evidence="1">
    <location>
        <begin position="7"/>
        <end position="22"/>
    </location>
</feature>
<name>A0A086JIV9_TOXGO</name>
<feature type="region of interest" description="Disordered" evidence="1">
    <location>
        <begin position="620"/>
        <end position="666"/>
    </location>
</feature>
<dbReference type="CDD" id="cd00158">
    <property type="entry name" value="RHOD"/>
    <property type="match status" value="1"/>
</dbReference>
<feature type="compositionally biased region" description="Basic and acidic residues" evidence="1">
    <location>
        <begin position="692"/>
        <end position="718"/>
    </location>
</feature>
<dbReference type="EMBL" id="AHZU02001466">
    <property type="protein sequence ID" value="KFG32077.1"/>
    <property type="molecule type" value="Genomic_DNA"/>
</dbReference>
<dbReference type="Proteomes" id="UP000028837">
    <property type="component" value="Unassembled WGS sequence"/>
</dbReference>
<dbReference type="Pfam" id="PF00581">
    <property type="entry name" value="Rhodanese"/>
    <property type="match status" value="1"/>
</dbReference>
<dbReference type="PANTHER" id="PTHR43031:SF16">
    <property type="entry name" value="OXIDOREDUCTASE"/>
    <property type="match status" value="1"/>
</dbReference>
<feature type="compositionally biased region" description="Polar residues" evidence="1">
    <location>
        <begin position="118"/>
        <end position="134"/>
    </location>
</feature>
<evidence type="ECO:0000259" key="2">
    <source>
        <dbReference type="PROSITE" id="PS50206"/>
    </source>
</evidence>
<sequence length="881" mass="96088">MSPRHTLPAERKHPGPLEDPRAVSEAAAVASESPSPINVHQVVTRSAPFRSQSPSSSHSCPQMNLFLVPDLGRVENAGSTRKEDETSPFVLPPQTQAIASGSGKVEKEPHAPEASPALSRTGSVQQTSGYSWAPSSVSSGEVVEFSRSETKRCSAADVDNDGDAYLAYVPVKVCRHGSDAEGVAHTLSGQQPGDVAQQLEDDVSHSVTVSDGIDKRPTREKLALNREKDSSGLFADRLLPANHPPPLLQEAATTASPPADTDRGMAMNGSCGFVIKAPQGAMTKMDSVISMATSSDEDDRATPDIDLVALAERVGASPAQAKAKLASALQNSHKPKHGSAGVGVAFAAEPEISTFNKPSYPTSSTDAPVPGEWRRRSSALAFEARRVLSEPENSLSPPRDPTRKPSPPRTPGKIRSLSLSVSKDVQRQLLKQQQEDEEEEASEESKKAMKRQQWRRRTTVSHLTIPNAEGGLQENEGAARLTQPQHSIKEGDAADAIGIRSSTTREANPGGWKRRGSALAEKAVFQQGTLPTFDSSPPPATPGRTRTLSLFIPSDVKRTSEEQHLRDEKQEEVFTQLQAQQKEIQRQLEQQAEQYRQQMQQQQDLLEAILRQQRQLGEKEKHIEEQRQELERRQREEEVDDNTSPQSKSIVSPAATRHTLTGAQRQQLHEHLKQLEYLHQNRPRASKSVPSLEKDGKEEGGSPEHRTPEKVGSEETKSGRGRSSVAGKTTNQFSILDRVHRYLMEPNVLLLDVRSPQEFAAERVAGSINVPSDQFLSCLHLLPRNKETPLLVYCSDGSRAKQAASALRKLGHVNVCDAVSVKIVKHSLDGAVLRQASSSAIGKALRRQLLAVSSAVGLALAECLSDPHWMETFVKKVLAHL</sequence>
<feature type="domain" description="Rhodanese" evidence="2">
    <location>
        <begin position="744"/>
        <end position="815"/>
    </location>
</feature>
<reference evidence="3 4" key="1">
    <citation type="submission" date="2014-02" db="EMBL/GenBank/DDBJ databases">
        <authorList>
            <person name="Sibley D."/>
            <person name="Venepally P."/>
            <person name="Karamycheva S."/>
            <person name="Hadjithomas M."/>
            <person name="Khan A."/>
            <person name="Brunk B."/>
            <person name="Roos D."/>
            <person name="Caler E."/>
            <person name="Lorenzi H."/>
        </authorList>
    </citation>
    <scope>NUCLEOTIDE SEQUENCE [LARGE SCALE GENOMIC DNA]</scope>
    <source>
        <strain evidence="3 4">GAB2-2007-GAL-DOM2</strain>
    </source>
</reference>
<dbReference type="VEuPathDB" id="ToxoDB:TGDOM2_294570"/>
<feature type="region of interest" description="Disordered" evidence="1">
    <location>
        <begin position="387"/>
        <end position="547"/>
    </location>
</feature>